<dbReference type="Pfam" id="PF07730">
    <property type="entry name" value="HisKA_3"/>
    <property type="match status" value="1"/>
</dbReference>
<keyword evidence="9" id="KW-0472">Membrane</keyword>
<evidence type="ECO:0000313" key="11">
    <source>
        <dbReference type="EMBL" id="SFR45349.1"/>
    </source>
</evidence>
<organism evidence="11 12">
    <name type="scientific">Robiginitalea myxolifaciens</name>
    <dbReference type="NCBI Taxonomy" id="400055"/>
    <lineage>
        <taxon>Bacteria</taxon>
        <taxon>Pseudomonadati</taxon>
        <taxon>Bacteroidota</taxon>
        <taxon>Flavobacteriia</taxon>
        <taxon>Flavobacteriales</taxon>
        <taxon>Flavobacteriaceae</taxon>
        <taxon>Robiginitalea</taxon>
    </lineage>
</organism>
<dbReference type="STRING" id="400055.SAMN04490243_1692"/>
<dbReference type="InterPro" id="IPR003594">
    <property type="entry name" value="HATPase_dom"/>
</dbReference>
<dbReference type="GO" id="GO:0046983">
    <property type="term" value="F:protein dimerization activity"/>
    <property type="evidence" value="ECO:0007669"/>
    <property type="project" value="InterPro"/>
</dbReference>
<evidence type="ECO:0000256" key="1">
    <source>
        <dbReference type="ARBA" id="ARBA00000085"/>
    </source>
</evidence>
<accession>A0A1I6GTC3</accession>
<evidence type="ECO:0000256" key="3">
    <source>
        <dbReference type="ARBA" id="ARBA00022553"/>
    </source>
</evidence>
<protein>
    <recommendedName>
        <fullName evidence="2">histidine kinase</fullName>
        <ecNumber evidence="2">2.7.13.3</ecNumber>
    </recommendedName>
</protein>
<keyword evidence="6 11" id="KW-0418">Kinase</keyword>
<evidence type="ECO:0000256" key="6">
    <source>
        <dbReference type="ARBA" id="ARBA00022777"/>
    </source>
</evidence>
<evidence type="ECO:0000256" key="4">
    <source>
        <dbReference type="ARBA" id="ARBA00022679"/>
    </source>
</evidence>
<feature type="transmembrane region" description="Helical" evidence="9">
    <location>
        <begin position="418"/>
        <end position="438"/>
    </location>
</feature>
<sequence>MNLGIRTILSLTISFVVFSSCEEQTTTAEGSINLQGEVVLKRIDSVLESSPDKPEAIVRLLKSVPKTDTVFIGYYEGLLDHLNPVGDSSIYRRVLSDWEENALDKKDTVARAAAYSAWYTLYRRNNVMDSAYLSANSSYTLSLKSDDPFAIASSLQKRAVAEYYLHDYYTSQNTIITALRYLENLDTEEANKRKIFCYNMLGTTANALKNHQQAIDFRLKALELIEDKSFANRSYYSILNNLGYSAYEMQDYEQAMQYFHGVTDYDSLRILEPALYARSLVNLGLTELANNKKDSIEYRYKQALQIRDSLNAERSMPRSYYFLAEYYWAEQDTAKALEYVHYATEKANELGELDALQDIMILEAQIEPEKAPALMVSLDSLKEQLAINERQIQDKFARVRFNTDAYIAENENLERRQLMYIGILAGVLLLGTSVFIIISQRVRNQKLRFEKKQQETNEEIFNLMLTQNEKIEESKKNEQKRISEDLHDGVLGEMNGIRMVLLGLNEKSDEASQSLRKQAITKLQTVQEEIRTISHQLNDSAYEKFHNFIVSLEELLEEFCTAAGLEYEMHFDKDCDWDNLPGLIKINTYRIVQECIQNTVKHAQASRVTLTLGAFGSYCEIRIKDDGVGFETGKGKRGIGQKNIKSRVKKMNGQWEIHSTPGQGTEVILKVPSGITENEVKFAPADR</sequence>
<dbReference type="CDD" id="cd16917">
    <property type="entry name" value="HATPase_UhpB-NarQ-NarX-like"/>
    <property type="match status" value="1"/>
</dbReference>
<dbReference type="PROSITE" id="PS51257">
    <property type="entry name" value="PROKAR_LIPOPROTEIN"/>
    <property type="match status" value="1"/>
</dbReference>
<dbReference type="PANTHER" id="PTHR24421:SF10">
    <property type="entry name" value="NITRATE_NITRITE SENSOR PROTEIN NARQ"/>
    <property type="match status" value="1"/>
</dbReference>
<dbReference type="SUPFAM" id="SSF55874">
    <property type="entry name" value="ATPase domain of HSP90 chaperone/DNA topoisomerase II/histidine kinase"/>
    <property type="match status" value="1"/>
</dbReference>
<keyword evidence="7" id="KW-0067">ATP-binding</keyword>
<dbReference type="InterPro" id="IPR036890">
    <property type="entry name" value="HATPase_C_sf"/>
</dbReference>
<dbReference type="EC" id="2.7.13.3" evidence="2"/>
<keyword evidence="9" id="KW-0812">Transmembrane</keyword>
<dbReference type="SMART" id="SM00028">
    <property type="entry name" value="TPR"/>
    <property type="match status" value="5"/>
</dbReference>
<evidence type="ECO:0000313" key="12">
    <source>
        <dbReference type="Proteomes" id="UP000199534"/>
    </source>
</evidence>
<gene>
    <name evidence="11" type="ORF">SAMN04490243_1692</name>
</gene>
<keyword evidence="12" id="KW-1185">Reference proteome</keyword>
<dbReference type="Gene3D" id="3.30.565.10">
    <property type="entry name" value="Histidine kinase-like ATPase, C-terminal domain"/>
    <property type="match status" value="1"/>
</dbReference>
<evidence type="ECO:0000256" key="7">
    <source>
        <dbReference type="ARBA" id="ARBA00022840"/>
    </source>
</evidence>
<evidence type="ECO:0000256" key="5">
    <source>
        <dbReference type="ARBA" id="ARBA00022741"/>
    </source>
</evidence>
<name>A0A1I6GTC3_9FLAO</name>
<keyword evidence="4" id="KW-0808">Transferase</keyword>
<dbReference type="InterPro" id="IPR019734">
    <property type="entry name" value="TPR_rpt"/>
</dbReference>
<dbReference type="InterPro" id="IPR011712">
    <property type="entry name" value="Sig_transdc_His_kin_sub3_dim/P"/>
</dbReference>
<dbReference type="SUPFAM" id="SSF48452">
    <property type="entry name" value="TPR-like"/>
    <property type="match status" value="1"/>
</dbReference>
<dbReference type="InterPro" id="IPR005467">
    <property type="entry name" value="His_kinase_dom"/>
</dbReference>
<evidence type="ECO:0000259" key="10">
    <source>
        <dbReference type="PROSITE" id="PS50109"/>
    </source>
</evidence>
<keyword evidence="3" id="KW-0597">Phosphoprotein</keyword>
<keyword evidence="9" id="KW-1133">Transmembrane helix</keyword>
<keyword evidence="5" id="KW-0547">Nucleotide-binding</keyword>
<reference evidence="11 12" key="1">
    <citation type="submission" date="2016-10" db="EMBL/GenBank/DDBJ databases">
        <authorList>
            <person name="de Groot N.N."/>
        </authorList>
    </citation>
    <scope>NUCLEOTIDE SEQUENCE [LARGE SCALE GENOMIC DNA]</scope>
    <source>
        <strain evidence="11 12">DSM 21019</strain>
    </source>
</reference>
<comment type="catalytic activity">
    <reaction evidence="1">
        <text>ATP + protein L-histidine = ADP + protein N-phospho-L-histidine.</text>
        <dbReference type="EC" id="2.7.13.3"/>
    </reaction>
</comment>
<evidence type="ECO:0000256" key="2">
    <source>
        <dbReference type="ARBA" id="ARBA00012438"/>
    </source>
</evidence>
<feature type="domain" description="Histidine kinase" evidence="10">
    <location>
        <begin position="590"/>
        <end position="675"/>
    </location>
</feature>
<keyword evidence="8" id="KW-0902">Two-component regulatory system</keyword>
<dbReference type="EMBL" id="FOYQ01000002">
    <property type="protein sequence ID" value="SFR45349.1"/>
    <property type="molecule type" value="Genomic_DNA"/>
</dbReference>
<dbReference type="GO" id="GO:0016020">
    <property type="term" value="C:membrane"/>
    <property type="evidence" value="ECO:0007669"/>
    <property type="project" value="InterPro"/>
</dbReference>
<dbReference type="Proteomes" id="UP000199534">
    <property type="component" value="Unassembled WGS sequence"/>
</dbReference>
<dbReference type="Pfam" id="PF02518">
    <property type="entry name" value="HATPase_c"/>
    <property type="match status" value="1"/>
</dbReference>
<evidence type="ECO:0000256" key="8">
    <source>
        <dbReference type="ARBA" id="ARBA00023012"/>
    </source>
</evidence>
<dbReference type="GO" id="GO:0005524">
    <property type="term" value="F:ATP binding"/>
    <property type="evidence" value="ECO:0007669"/>
    <property type="project" value="UniProtKB-KW"/>
</dbReference>
<dbReference type="AlphaFoldDB" id="A0A1I6GTC3"/>
<dbReference type="PROSITE" id="PS50109">
    <property type="entry name" value="HIS_KIN"/>
    <property type="match status" value="1"/>
</dbReference>
<dbReference type="InterPro" id="IPR050482">
    <property type="entry name" value="Sensor_HK_TwoCompSys"/>
</dbReference>
<dbReference type="InterPro" id="IPR011990">
    <property type="entry name" value="TPR-like_helical_dom_sf"/>
</dbReference>
<dbReference type="RefSeq" id="WP_177218284.1">
    <property type="nucleotide sequence ID" value="NZ_FOYQ01000002.1"/>
</dbReference>
<evidence type="ECO:0000256" key="9">
    <source>
        <dbReference type="SAM" id="Phobius"/>
    </source>
</evidence>
<dbReference type="GO" id="GO:0000155">
    <property type="term" value="F:phosphorelay sensor kinase activity"/>
    <property type="evidence" value="ECO:0007669"/>
    <property type="project" value="InterPro"/>
</dbReference>
<dbReference type="PANTHER" id="PTHR24421">
    <property type="entry name" value="NITRATE/NITRITE SENSOR PROTEIN NARX-RELATED"/>
    <property type="match status" value="1"/>
</dbReference>
<proteinExistence type="predicted"/>
<dbReference type="Gene3D" id="1.25.40.10">
    <property type="entry name" value="Tetratricopeptide repeat domain"/>
    <property type="match status" value="2"/>
</dbReference>